<dbReference type="Proteomes" id="UP001221757">
    <property type="component" value="Unassembled WGS sequence"/>
</dbReference>
<dbReference type="AlphaFoldDB" id="A0AAD7GA66"/>
<proteinExistence type="predicted"/>
<protein>
    <submittedName>
        <fullName evidence="1">Uncharacterized protein</fullName>
    </submittedName>
</protein>
<keyword evidence="2" id="KW-1185">Reference proteome</keyword>
<name>A0AAD7GA66_MYCRO</name>
<evidence type="ECO:0000313" key="1">
    <source>
        <dbReference type="EMBL" id="KAJ7682920.1"/>
    </source>
</evidence>
<accession>A0AAD7GA66</accession>
<evidence type="ECO:0000313" key="2">
    <source>
        <dbReference type="Proteomes" id="UP001221757"/>
    </source>
</evidence>
<dbReference type="EMBL" id="JARKIE010000113">
    <property type="protein sequence ID" value="KAJ7682920.1"/>
    <property type="molecule type" value="Genomic_DNA"/>
</dbReference>
<sequence length="153" mass="17305">MLSCRSLSCRQIRCVLQSLDCAVLRFSACLRIVRPSLSRPRIVRLFSSARHALVQATHRALFSSAHRAPFRPRVVRLSRPPVARAFRPPVVRAFPSHFGALRIRGRECAGVSHVVSVDAFPTRASCRFVRAFFLHFGALRIQWRKCRGGGTRI</sequence>
<reference evidence="1" key="1">
    <citation type="submission" date="2023-03" db="EMBL/GenBank/DDBJ databases">
        <title>Massive genome expansion in bonnet fungi (Mycena s.s.) driven by repeated elements and novel gene families across ecological guilds.</title>
        <authorList>
            <consortium name="Lawrence Berkeley National Laboratory"/>
            <person name="Harder C.B."/>
            <person name="Miyauchi S."/>
            <person name="Viragh M."/>
            <person name="Kuo A."/>
            <person name="Thoen E."/>
            <person name="Andreopoulos B."/>
            <person name="Lu D."/>
            <person name="Skrede I."/>
            <person name="Drula E."/>
            <person name="Henrissat B."/>
            <person name="Morin E."/>
            <person name="Kohler A."/>
            <person name="Barry K."/>
            <person name="LaButti K."/>
            <person name="Morin E."/>
            <person name="Salamov A."/>
            <person name="Lipzen A."/>
            <person name="Mereny Z."/>
            <person name="Hegedus B."/>
            <person name="Baldrian P."/>
            <person name="Stursova M."/>
            <person name="Weitz H."/>
            <person name="Taylor A."/>
            <person name="Grigoriev I.V."/>
            <person name="Nagy L.G."/>
            <person name="Martin F."/>
            <person name="Kauserud H."/>
        </authorList>
    </citation>
    <scope>NUCLEOTIDE SEQUENCE</scope>
    <source>
        <strain evidence="1">CBHHK067</strain>
    </source>
</reference>
<organism evidence="1 2">
    <name type="scientific">Mycena rosella</name>
    <name type="common">Pink bonnet</name>
    <name type="synonym">Agaricus rosellus</name>
    <dbReference type="NCBI Taxonomy" id="1033263"/>
    <lineage>
        <taxon>Eukaryota</taxon>
        <taxon>Fungi</taxon>
        <taxon>Dikarya</taxon>
        <taxon>Basidiomycota</taxon>
        <taxon>Agaricomycotina</taxon>
        <taxon>Agaricomycetes</taxon>
        <taxon>Agaricomycetidae</taxon>
        <taxon>Agaricales</taxon>
        <taxon>Marasmiineae</taxon>
        <taxon>Mycenaceae</taxon>
        <taxon>Mycena</taxon>
    </lineage>
</organism>
<comment type="caution">
    <text evidence="1">The sequence shown here is derived from an EMBL/GenBank/DDBJ whole genome shotgun (WGS) entry which is preliminary data.</text>
</comment>
<gene>
    <name evidence="1" type="ORF">B0H17DRAFT_1205526</name>
</gene>